<dbReference type="SUPFAM" id="SSF50022">
    <property type="entry name" value="ISP domain"/>
    <property type="match status" value="1"/>
</dbReference>
<dbReference type="EC" id="1.14.15.7" evidence="5"/>
<dbReference type="Pfam" id="PF00355">
    <property type="entry name" value="Rieske"/>
    <property type="match status" value="1"/>
</dbReference>
<evidence type="ECO:0000256" key="3">
    <source>
        <dbReference type="ARBA" id="ARBA00004866"/>
    </source>
</evidence>
<proteinExistence type="inferred from homology"/>
<dbReference type="PROSITE" id="PS51296">
    <property type="entry name" value="RIESKE"/>
    <property type="match status" value="1"/>
</dbReference>
<comment type="pathway">
    <text evidence="3">Amine and polyamine biosynthesis; betaine biosynthesis via choline pathway; betaine aldehyde from choline (monooxygenase route): step 1/1.</text>
</comment>
<evidence type="ECO:0000256" key="5">
    <source>
        <dbReference type="ARBA" id="ARBA00012763"/>
    </source>
</evidence>
<keyword evidence="9" id="KW-0560">Oxidoreductase</keyword>
<dbReference type="GO" id="GO:0051537">
    <property type="term" value="F:2 iron, 2 sulfur cluster binding"/>
    <property type="evidence" value="ECO:0007669"/>
    <property type="project" value="UniProtKB-KW"/>
</dbReference>
<dbReference type="AlphaFoldDB" id="A0A9W9Q030"/>
<dbReference type="CDD" id="cd03469">
    <property type="entry name" value="Rieske_RO_Alpha_N"/>
    <property type="match status" value="1"/>
</dbReference>
<evidence type="ECO:0000256" key="6">
    <source>
        <dbReference type="ARBA" id="ARBA00014931"/>
    </source>
</evidence>
<comment type="similarity">
    <text evidence="4">Belongs to the choline monooxygenase family.</text>
</comment>
<dbReference type="EMBL" id="JAPZBO010000003">
    <property type="protein sequence ID" value="KAJ5321125.1"/>
    <property type="molecule type" value="Genomic_DNA"/>
</dbReference>
<comment type="catalytic activity">
    <reaction evidence="12">
        <text>choline + 2 reduced [2Fe-2S]-[ferredoxin] + O2 + 2 H(+) = betaine aldehyde hydrate + 2 oxidized [2Fe-2S]-[ferredoxin] + H2O</text>
        <dbReference type="Rhea" id="RHEA:17769"/>
        <dbReference type="Rhea" id="RHEA-COMP:10000"/>
        <dbReference type="Rhea" id="RHEA-COMP:10001"/>
        <dbReference type="ChEBI" id="CHEBI:15354"/>
        <dbReference type="ChEBI" id="CHEBI:15377"/>
        <dbReference type="ChEBI" id="CHEBI:15378"/>
        <dbReference type="ChEBI" id="CHEBI:15379"/>
        <dbReference type="ChEBI" id="CHEBI:15870"/>
        <dbReference type="ChEBI" id="CHEBI:33737"/>
        <dbReference type="ChEBI" id="CHEBI:33738"/>
        <dbReference type="EC" id="1.14.15.7"/>
    </reaction>
</comment>
<accession>A0A9W9Q030</accession>
<evidence type="ECO:0000256" key="4">
    <source>
        <dbReference type="ARBA" id="ARBA00010848"/>
    </source>
</evidence>
<evidence type="ECO:0000256" key="2">
    <source>
        <dbReference type="ARBA" id="ARBA00002149"/>
    </source>
</evidence>
<keyword evidence="8" id="KW-0479">Metal-binding</keyword>
<comment type="cofactor">
    <cofactor evidence="1">
        <name>Fe cation</name>
        <dbReference type="ChEBI" id="CHEBI:24875"/>
    </cofactor>
</comment>
<name>A0A9W9Q030_9EURO</name>
<dbReference type="InterPro" id="IPR015879">
    <property type="entry name" value="Ring_hydroxy_dOase_asu_C_dom"/>
</dbReference>
<dbReference type="Proteomes" id="UP001147746">
    <property type="component" value="Unassembled WGS sequence"/>
</dbReference>
<reference evidence="14" key="2">
    <citation type="journal article" date="2023" name="IMA Fungus">
        <title>Comparative genomic study of the Penicillium genus elucidates a diverse pangenome and 15 lateral gene transfer events.</title>
        <authorList>
            <person name="Petersen C."/>
            <person name="Sorensen T."/>
            <person name="Nielsen M.R."/>
            <person name="Sondergaard T.E."/>
            <person name="Sorensen J.L."/>
            <person name="Fitzpatrick D.A."/>
            <person name="Frisvad J.C."/>
            <person name="Nielsen K.L."/>
        </authorList>
    </citation>
    <scope>NUCLEOTIDE SEQUENCE</scope>
    <source>
        <strain evidence="14">IBT 21472</strain>
    </source>
</reference>
<dbReference type="Pfam" id="PF00848">
    <property type="entry name" value="Ring_hydroxyl_A"/>
    <property type="match status" value="1"/>
</dbReference>
<dbReference type="Gene3D" id="2.102.10.10">
    <property type="entry name" value="Rieske [2Fe-2S] iron-sulphur domain"/>
    <property type="match status" value="1"/>
</dbReference>
<keyword evidence="7" id="KW-0001">2Fe-2S</keyword>
<sequence length="410" mass="47590">MWRLFSRASNSPEKNPPRGLPASWYRSEAIYQLERRAIFSKRWILLTHFSRFSKSGDYLSFTVANFSFFLIRDRDGNLNGFHNICRHRAFPVVQSRSGSTSILSCKYHGWSYGLTGNLAKAPRFETVPDFDKPQHGLLPVHVHVDKAGFVWVNLEAGEPEVNWEDEHDKIDEKPRMTDFDFAGEFTFDHYWEMDLDANWKGVIENYNECYHCATSHPLIAGVSDLPKYRVEPNQSGSYMEHHIFNKETSDAQFRRAITYFLPTTSITVTDKFFYIQRMIPVSATKSKIENEVFRHKDATDEEFAAINAFYRQVLDEDKELCVGAQENLNGGVFVNGELHPSKEKGPLHFQERVKQMLMNHRKKEEQQGGQEIWPARPKFSETMTDKLQEEENFCSQLEAASCMSKPELAW</sequence>
<dbReference type="SUPFAM" id="SSF55961">
    <property type="entry name" value="Bet v1-like"/>
    <property type="match status" value="1"/>
</dbReference>
<keyword evidence="11" id="KW-0411">Iron-sulfur</keyword>
<organism evidence="14 15">
    <name type="scientific">Penicillium atrosanguineum</name>
    <dbReference type="NCBI Taxonomy" id="1132637"/>
    <lineage>
        <taxon>Eukaryota</taxon>
        <taxon>Fungi</taxon>
        <taxon>Dikarya</taxon>
        <taxon>Ascomycota</taxon>
        <taxon>Pezizomycotina</taxon>
        <taxon>Eurotiomycetes</taxon>
        <taxon>Eurotiomycetidae</taxon>
        <taxon>Eurotiales</taxon>
        <taxon>Aspergillaceae</taxon>
        <taxon>Penicillium</taxon>
    </lineage>
</organism>
<evidence type="ECO:0000259" key="13">
    <source>
        <dbReference type="PROSITE" id="PS51296"/>
    </source>
</evidence>
<evidence type="ECO:0000256" key="9">
    <source>
        <dbReference type="ARBA" id="ARBA00023002"/>
    </source>
</evidence>
<dbReference type="CDD" id="cd00680">
    <property type="entry name" value="RHO_alpha_C"/>
    <property type="match status" value="1"/>
</dbReference>
<dbReference type="InterPro" id="IPR036922">
    <property type="entry name" value="Rieske_2Fe-2S_sf"/>
</dbReference>
<evidence type="ECO:0000313" key="14">
    <source>
        <dbReference type="EMBL" id="KAJ5321125.1"/>
    </source>
</evidence>
<protein>
    <recommendedName>
        <fullName evidence="6">Choline monooxygenase, chloroplastic</fullName>
        <ecNumber evidence="5">1.14.15.7</ecNumber>
    </recommendedName>
</protein>
<evidence type="ECO:0000256" key="10">
    <source>
        <dbReference type="ARBA" id="ARBA00023004"/>
    </source>
</evidence>
<reference evidence="14" key="1">
    <citation type="submission" date="2022-12" db="EMBL/GenBank/DDBJ databases">
        <authorList>
            <person name="Petersen C."/>
        </authorList>
    </citation>
    <scope>NUCLEOTIDE SEQUENCE</scope>
    <source>
        <strain evidence="14">IBT 21472</strain>
    </source>
</reference>
<keyword evidence="15" id="KW-1185">Reference proteome</keyword>
<comment type="function">
    <text evidence="2">Catalyzes the first step of the osmoprotectant glycine betaine synthesis.</text>
</comment>
<evidence type="ECO:0000256" key="7">
    <source>
        <dbReference type="ARBA" id="ARBA00022714"/>
    </source>
</evidence>
<evidence type="ECO:0000256" key="1">
    <source>
        <dbReference type="ARBA" id="ARBA00001962"/>
    </source>
</evidence>
<gene>
    <name evidence="14" type="ORF">N7476_004127</name>
</gene>
<feature type="domain" description="Rieske" evidence="13">
    <location>
        <begin position="44"/>
        <end position="152"/>
    </location>
</feature>
<dbReference type="InterPro" id="IPR017941">
    <property type="entry name" value="Rieske_2Fe-2S"/>
</dbReference>
<comment type="caution">
    <text evidence="14">The sequence shown here is derived from an EMBL/GenBank/DDBJ whole genome shotgun (WGS) entry which is preliminary data.</text>
</comment>
<keyword evidence="10" id="KW-0408">Iron</keyword>
<dbReference type="Gene3D" id="3.90.380.10">
    <property type="entry name" value="Naphthalene 1,2-dioxygenase Alpha Subunit, Chain A, domain 1"/>
    <property type="match status" value="1"/>
</dbReference>
<dbReference type="PANTHER" id="PTHR43756">
    <property type="entry name" value="CHOLINE MONOOXYGENASE, CHLOROPLASTIC"/>
    <property type="match status" value="1"/>
</dbReference>
<dbReference type="GO" id="GO:0019133">
    <property type="term" value="F:choline monooxygenase activity"/>
    <property type="evidence" value="ECO:0007669"/>
    <property type="project" value="UniProtKB-EC"/>
</dbReference>
<dbReference type="OrthoDB" id="426882at2759"/>
<evidence type="ECO:0000256" key="12">
    <source>
        <dbReference type="ARBA" id="ARBA00049097"/>
    </source>
</evidence>
<dbReference type="GO" id="GO:0005506">
    <property type="term" value="F:iron ion binding"/>
    <property type="evidence" value="ECO:0007669"/>
    <property type="project" value="InterPro"/>
</dbReference>
<dbReference type="PRINTS" id="PR00090">
    <property type="entry name" value="RNGDIOXGNASE"/>
</dbReference>
<dbReference type="PANTHER" id="PTHR43756:SF5">
    <property type="entry name" value="CHOLINE MONOOXYGENASE, CHLOROPLASTIC"/>
    <property type="match status" value="1"/>
</dbReference>
<dbReference type="InterPro" id="IPR001663">
    <property type="entry name" value="Rng_hydr_dOase-A"/>
</dbReference>
<evidence type="ECO:0000256" key="8">
    <source>
        <dbReference type="ARBA" id="ARBA00022723"/>
    </source>
</evidence>
<evidence type="ECO:0000313" key="15">
    <source>
        <dbReference type="Proteomes" id="UP001147746"/>
    </source>
</evidence>
<evidence type="ECO:0000256" key="11">
    <source>
        <dbReference type="ARBA" id="ARBA00023014"/>
    </source>
</evidence>